<proteinExistence type="predicted"/>
<sequence length="77" mass="9288">LYNLDDYHKIQEPHDQFQSIQYSKFFHNNNIDNYYVQEPCDYDLDALPPDSNNEEVYNEAVDLCEISDIEFKDNPFF</sequence>
<dbReference type="EMBL" id="CAJVQB010031648">
    <property type="protein sequence ID" value="CAG8817199.1"/>
    <property type="molecule type" value="Genomic_DNA"/>
</dbReference>
<accession>A0ABN7W534</accession>
<dbReference type="Proteomes" id="UP000789901">
    <property type="component" value="Unassembled WGS sequence"/>
</dbReference>
<evidence type="ECO:0000313" key="2">
    <source>
        <dbReference type="Proteomes" id="UP000789901"/>
    </source>
</evidence>
<feature type="non-terminal residue" evidence="1">
    <location>
        <position position="1"/>
    </location>
</feature>
<evidence type="ECO:0000313" key="1">
    <source>
        <dbReference type="EMBL" id="CAG8817199.1"/>
    </source>
</evidence>
<protein>
    <submittedName>
        <fullName evidence="1">6239_t:CDS:1</fullName>
    </submittedName>
</protein>
<reference evidence="1 2" key="1">
    <citation type="submission" date="2021-06" db="EMBL/GenBank/DDBJ databases">
        <authorList>
            <person name="Kallberg Y."/>
            <person name="Tangrot J."/>
            <person name="Rosling A."/>
        </authorList>
    </citation>
    <scope>NUCLEOTIDE SEQUENCE [LARGE SCALE GENOMIC DNA]</scope>
    <source>
        <strain evidence="1 2">120-4 pot B 10/14</strain>
    </source>
</reference>
<feature type="non-terminal residue" evidence="1">
    <location>
        <position position="77"/>
    </location>
</feature>
<comment type="caution">
    <text evidence="1">The sequence shown here is derived from an EMBL/GenBank/DDBJ whole genome shotgun (WGS) entry which is preliminary data.</text>
</comment>
<name>A0ABN7W534_GIGMA</name>
<keyword evidence="2" id="KW-1185">Reference proteome</keyword>
<organism evidence="1 2">
    <name type="scientific">Gigaspora margarita</name>
    <dbReference type="NCBI Taxonomy" id="4874"/>
    <lineage>
        <taxon>Eukaryota</taxon>
        <taxon>Fungi</taxon>
        <taxon>Fungi incertae sedis</taxon>
        <taxon>Mucoromycota</taxon>
        <taxon>Glomeromycotina</taxon>
        <taxon>Glomeromycetes</taxon>
        <taxon>Diversisporales</taxon>
        <taxon>Gigasporaceae</taxon>
        <taxon>Gigaspora</taxon>
    </lineage>
</organism>
<gene>
    <name evidence="1" type="ORF">GMARGA_LOCUS26744</name>
</gene>